<sequence length="98" mass="11504">MYPLEVDTSKIELTYLRSYMLSMAFLEGIRGFYGRANIPKINRSQLFSILIPFPDLPTQRAIVAEIQEEQRLVDANRELMRRFEAKIKEAIDRVWGKP</sequence>
<dbReference type="SUPFAM" id="SSF116734">
    <property type="entry name" value="DNA methylase specificity domain"/>
    <property type="match status" value="1"/>
</dbReference>
<dbReference type="AlphaFoldDB" id="A0A450U9J5"/>
<keyword evidence="2" id="KW-0238">DNA-binding</keyword>
<evidence type="ECO:0000256" key="3">
    <source>
        <dbReference type="SAM" id="Coils"/>
    </source>
</evidence>
<keyword evidence="1" id="KW-0680">Restriction system</keyword>
<dbReference type="GO" id="GO:0009307">
    <property type="term" value="P:DNA restriction-modification system"/>
    <property type="evidence" value="ECO:0007669"/>
    <property type="project" value="UniProtKB-KW"/>
</dbReference>
<feature type="coiled-coil region" evidence="3">
    <location>
        <begin position="66"/>
        <end position="93"/>
    </location>
</feature>
<organism evidence="4">
    <name type="scientific">Candidatus Kentrum sp. LFY</name>
    <dbReference type="NCBI Taxonomy" id="2126342"/>
    <lineage>
        <taxon>Bacteria</taxon>
        <taxon>Pseudomonadati</taxon>
        <taxon>Pseudomonadota</taxon>
        <taxon>Gammaproteobacteria</taxon>
        <taxon>Candidatus Kentrum</taxon>
    </lineage>
</organism>
<keyword evidence="3" id="KW-0175">Coiled coil</keyword>
<name>A0A450U9J5_9GAMM</name>
<evidence type="ECO:0000313" key="4">
    <source>
        <dbReference type="EMBL" id="VFJ88619.1"/>
    </source>
</evidence>
<dbReference type="GO" id="GO:0003677">
    <property type="term" value="F:DNA binding"/>
    <property type="evidence" value="ECO:0007669"/>
    <property type="project" value="UniProtKB-KW"/>
</dbReference>
<gene>
    <name evidence="4" type="ORF">BECKLFY1418B_GA0070995_101126</name>
</gene>
<proteinExistence type="predicted"/>
<evidence type="ECO:0000256" key="2">
    <source>
        <dbReference type="ARBA" id="ARBA00023125"/>
    </source>
</evidence>
<dbReference type="Gene3D" id="3.90.220.20">
    <property type="entry name" value="DNA methylase specificity domains"/>
    <property type="match status" value="1"/>
</dbReference>
<evidence type="ECO:0000256" key="1">
    <source>
        <dbReference type="ARBA" id="ARBA00022747"/>
    </source>
</evidence>
<accession>A0A450U9J5</accession>
<reference evidence="4" key="1">
    <citation type="submission" date="2019-02" db="EMBL/GenBank/DDBJ databases">
        <authorList>
            <person name="Gruber-Vodicka R. H."/>
            <person name="Seah K. B. B."/>
        </authorList>
    </citation>
    <scope>NUCLEOTIDE SEQUENCE</scope>
    <source>
        <strain evidence="4">BECK_M7</strain>
    </source>
</reference>
<protein>
    <submittedName>
        <fullName evidence="4">Type I restriction modification DNA specificity domain</fullName>
    </submittedName>
</protein>
<dbReference type="InterPro" id="IPR044946">
    <property type="entry name" value="Restrct_endonuc_typeI_TRD_sf"/>
</dbReference>
<dbReference type="EMBL" id="CAADFF010000011">
    <property type="protein sequence ID" value="VFJ88619.1"/>
    <property type="molecule type" value="Genomic_DNA"/>
</dbReference>